<organism evidence="3 4">
    <name type="scientific">Apatococcus fuscideae</name>
    <dbReference type="NCBI Taxonomy" id="2026836"/>
    <lineage>
        <taxon>Eukaryota</taxon>
        <taxon>Viridiplantae</taxon>
        <taxon>Chlorophyta</taxon>
        <taxon>core chlorophytes</taxon>
        <taxon>Trebouxiophyceae</taxon>
        <taxon>Chlorellales</taxon>
        <taxon>Chlorellaceae</taxon>
        <taxon>Apatococcus</taxon>
    </lineage>
</organism>
<sequence length="280" mass="30707">MTTVQQTFLRGAERTPPCSLQRRFLSHQTAASKPANAQQQLAVRGSRLQVKAESSTQQTNNAEDLEAQMEEFLKRQQEAESGQALAQSELDEDQGPVGTSEISEEDAKRMCREIVRVARLLASKRDMGLNELKLIVAVEDPRVKERRSMGIEEGDYGCSRDEMAAALVDVSEGRIPKDRIALRALYSDLKNWPFLGSEAELDDEGTSADYSGITNTGVQGGGARPPQQRKQLGRDPSEKPKSLTDMLPDWVGYGALYGISIVPIIIGGAVVTVLFLNSLK</sequence>
<feature type="compositionally biased region" description="Basic and acidic residues" evidence="1">
    <location>
        <begin position="232"/>
        <end position="242"/>
    </location>
</feature>
<feature type="compositionally biased region" description="Polar residues" evidence="1">
    <location>
        <begin position="208"/>
        <end position="217"/>
    </location>
</feature>
<name>A0AAW1T7J5_9CHLO</name>
<keyword evidence="4" id="KW-1185">Reference proteome</keyword>
<evidence type="ECO:0000256" key="1">
    <source>
        <dbReference type="SAM" id="MobiDB-lite"/>
    </source>
</evidence>
<protein>
    <recommendedName>
        <fullName evidence="5">Ycf3-interacting protein 1, chloroplastic</fullName>
    </recommendedName>
</protein>
<evidence type="ECO:0000313" key="4">
    <source>
        <dbReference type="Proteomes" id="UP001485043"/>
    </source>
</evidence>
<accession>A0AAW1T7J5</accession>
<dbReference type="AlphaFoldDB" id="A0AAW1T7J5"/>
<keyword evidence="2" id="KW-0812">Transmembrane</keyword>
<dbReference type="Proteomes" id="UP001485043">
    <property type="component" value="Unassembled WGS sequence"/>
</dbReference>
<gene>
    <name evidence="3" type="ORF">WJX84_008403</name>
</gene>
<keyword evidence="2" id="KW-1133">Transmembrane helix</keyword>
<evidence type="ECO:0000256" key="2">
    <source>
        <dbReference type="SAM" id="Phobius"/>
    </source>
</evidence>
<keyword evidence="2" id="KW-0472">Membrane</keyword>
<dbReference type="EMBL" id="JALJOV010000311">
    <property type="protein sequence ID" value="KAK9864819.1"/>
    <property type="molecule type" value="Genomic_DNA"/>
</dbReference>
<proteinExistence type="predicted"/>
<reference evidence="3 4" key="1">
    <citation type="journal article" date="2024" name="Nat. Commun.">
        <title>Phylogenomics reveals the evolutionary origins of lichenization in chlorophyte algae.</title>
        <authorList>
            <person name="Puginier C."/>
            <person name="Libourel C."/>
            <person name="Otte J."/>
            <person name="Skaloud P."/>
            <person name="Haon M."/>
            <person name="Grisel S."/>
            <person name="Petersen M."/>
            <person name="Berrin J.G."/>
            <person name="Delaux P.M."/>
            <person name="Dal Grande F."/>
            <person name="Keller J."/>
        </authorList>
    </citation>
    <scope>NUCLEOTIDE SEQUENCE [LARGE SCALE GENOMIC DNA]</scope>
    <source>
        <strain evidence="3 4">SAG 2523</strain>
    </source>
</reference>
<feature type="transmembrane region" description="Helical" evidence="2">
    <location>
        <begin position="250"/>
        <end position="276"/>
    </location>
</feature>
<feature type="region of interest" description="Disordered" evidence="1">
    <location>
        <begin position="203"/>
        <end position="243"/>
    </location>
</feature>
<evidence type="ECO:0008006" key="5">
    <source>
        <dbReference type="Google" id="ProtNLM"/>
    </source>
</evidence>
<evidence type="ECO:0000313" key="3">
    <source>
        <dbReference type="EMBL" id="KAK9864819.1"/>
    </source>
</evidence>
<comment type="caution">
    <text evidence="3">The sequence shown here is derived from an EMBL/GenBank/DDBJ whole genome shotgun (WGS) entry which is preliminary data.</text>
</comment>
<feature type="region of interest" description="Disordered" evidence="1">
    <location>
        <begin position="75"/>
        <end position="105"/>
    </location>
</feature>